<reference evidence="2 3" key="1">
    <citation type="journal article" date="2015" name="Nature">
        <title>rRNA introns, odd ribosomes, and small enigmatic genomes across a large radiation of phyla.</title>
        <authorList>
            <person name="Brown C.T."/>
            <person name="Hug L.A."/>
            <person name="Thomas B.C."/>
            <person name="Sharon I."/>
            <person name="Castelle C.J."/>
            <person name="Singh A."/>
            <person name="Wilkins M.J."/>
            <person name="Williams K.H."/>
            <person name="Banfield J.F."/>
        </authorList>
    </citation>
    <scope>NUCLEOTIDE SEQUENCE [LARGE SCALE GENOMIC DNA]</scope>
</reference>
<keyword evidence="1" id="KW-0472">Membrane</keyword>
<sequence length="417" mass="46448">MLIKYKRYLIELNKIYNTKLLLGVLIVGVIIVVGSFNVYAQNIPILMGLFSPRQIIVTPTPVITATPIPTPVWTVSQKITEAKELLRNTTLTVGNKPIAYTETRYTSVKGKLALTVKSFKEPEKEIALAILNISSGEIKIVTIIKRGAELIAPSGFNINILRRPNGIIWNGWNTAYKVNIPTDSVVIANVYPNETDTTVAKKVKGRTVYSTQRTIKYQLYSPYSPDLHSSDLRSDFFSRIPLLEQTDLTEFQIDPQNTIERAQVIIGANQDQAFNATCNSSSACGWLQFTPRTYANIVKSYPSAKLIKDFKTGAADHLNSMKAAILLYDENLRGLMLAHGKEIVNDPKLEEYLASSYNGAPRWVYKTLTASILGGIQDWVNALTSKTGGLKDETKGYLVKLRWLQEHQSSSLATLSQ</sequence>
<evidence type="ECO:0008006" key="4">
    <source>
        <dbReference type="Google" id="ProtNLM"/>
    </source>
</evidence>
<dbReference type="EMBL" id="LCBQ01000012">
    <property type="protein sequence ID" value="KKS13621.1"/>
    <property type="molecule type" value="Genomic_DNA"/>
</dbReference>
<name>A0A0G0YVD0_9BACT</name>
<evidence type="ECO:0000256" key="1">
    <source>
        <dbReference type="SAM" id="Phobius"/>
    </source>
</evidence>
<keyword evidence="1" id="KW-1133">Transmembrane helix</keyword>
<protein>
    <recommendedName>
        <fullName evidence="4">Transglycosylase SLT domain-containing protein</fullName>
    </recommendedName>
</protein>
<feature type="transmembrane region" description="Helical" evidence="1">
    <location>
        <begin position="20"/>
        <end position="40"/>
    </location>
</feature>
<evidence type="ECO:0000313" key="2">
    <source>
        <dbReference type="EMBL" id="KKS13621.1"/>
    </source>
</evidence>
<proteinExistence type="predicted"/>
<evidence type="ECO:0000313" key="3">
    <source>
        <dbReference type="Proteomes" id="UP000034380"/>
    </source>
</evidence>
<dbReference type="AlphaFoldDB" id="A0A0G0YVD0"/>
<gene>
    <name evidence="2" type="ORF">UU70_C0012G0006</name>
</gene>
<keyword evidence="1" id="KW-0812">Transmembrane</keyword>
<accession>A0A0G0YVD0</accession>
<comment type="caution">
    <text evidence="2">The sequence shown here is derived from an EMBL/GenBank/DDBJ whole genome shotgun (WGS) entry which is preliminary data.</text>
</comment>
<dbReference type="Proteomes" id="UP000034380">
    <property type="component" value="Unassembled WGS sequence"/>
</dbReference>
<organism evidence="2 3">
    <name type="scientific">Candidatus Yanofskybacteria bacterium GW2011_GWA1_41_6</name>
    <dbReference type="NCBI Taxonomy" id="1619020"/>
    <lineage>
        <taxon>Bacteria</taxon>
        <taxon>Candidatus Yanofskyibacteriota</taxon>
    </lineage>
</organism>